<evidence type="ECO:0000313" key="3">
    <source>
        <dbReference type="EMBL" id="MVB07980.1"/>
    </source>
</evidence>
<reference evidence="3 4" key="1">
    <citation type="submission" date="2019-11" db="EMBL/GenBank/DDBJ databases">
        <title>Draft genome sequence of Labilibaculum sp. strain SYP isolated from Black Sea.</title>
        <authorList>
            <person name="Yadav S."/>
            <person name="Villanueva L."/>
        </authorList>
    </citation>
    <scope>NUCLEOTIDE SEQUENCE [LARGE SCALE GENOMIC DNA]</scope>
    <source>
        <strain evidence="3 4">44</strain>
    </source>
</reference>
<dbReference type="EMBL" id="QTZN02000032">
    <property type="protein sequence ID" value="MVB07980.1"/>
    <property type="molecule type" value="Genomic_DNA"/>
</dbReference>
<dbReference type="OrthoDB" id="15293at2"/>
<protein>
    <submittedName>
        <fullName evidence="2">(2Fe-2S)-binding protein</fullName>
    </submittedName>
</protein>
<dbReference type="RefSeq" id="WP_156196332.1">
    <property type="nucleotide sequence ID" value="NZ_QTZN02000032.1"/>
</dbReference>
<dbReference type="CDD" id="cd19942">
    <property type="entry name" value="Fer2_BFD-like"/>
    <property type="match status" value="1"/>
</dbReference>
<dbReference type="InterPro" id="IPR007419">
    <property type="entry name" value="BFD-like_2Fe2S-bd_dom"/>
</dbReference>
<dbReference type="Proteomes" id="UP000285951">
    <property type="component" value="Unassembled WGS sequence"/>
</dbReference>
<evidence type="ECO:0000313" key="5">
    <source>
        <dbReference type="Proteomes" id="UP000462449"/>
    </source>
</evidence>
<feature type="domain" description="BFD-like [2Fe-2S]-binding" evidence="1">
    <location>
        <begin position="4"/>
        <end position="53"/>
    </location>
</feature>
<dbReference type="Proteomes" id="UP000462449">
    <property type="component" value="Unassembled WGS sequence"/>
</dbReference>
<dbReference type="EMBL" id="WOTW01000032">
    <property type="protein sequence ID" value="MUP38775.1"/>
    <property type="molecule type" value="Genomic_DNA"/>
</dbReference>
<accession>A0A7M4D7Z6</accession>
<dbReference type="InterPro" id="IPR041854">
    <property type="entry name" value="BFD-like_2Fe2S-bd_dom_sf"/>
</dbReference>
<sequence>MRDIVCNCQMVDRKTIDKAIHERNSTTIEEIRRYTGANTGCGKCISYINSILDIEVPKIAAKVENSTQSKFKLW</sequence>
<keyword evidence="4" id="KW-1185">Reference proteome</keyword>
<evidence type="ECO:0000259" key="1">
    <source>
        <dbReference type="Pfam" id="PF04324"/>
    </source>
</evidence>
<organism evidence="2 5">
    <name type="scientific">Labilibaculum euxinus</name>
    <dbReference type="NCBI Taxonomy" id="2686357"/>
    <lineage>
        <taxon>Bacteria</taxon>
        <taxon>Pseudomonadati</taxon>
        <taxon>Bacteroidota</taxon>
        <taxon>Bacteroidia</taxon>
        <taxon>Marinilabiliales</taxon>
        <taxon>Marinifilaceae</taxon>
        <taxon>Labilibaculum</taxon>
    </lineage>
</organism>
<evidence type="ECO:0000313" key="4">
    <source>
        <dbReference type="Proteomes" id="UP000285951"/>
    </source>
</evidence>
<reference evidence="2 5" key="2">
    <citation type="submission" date="2019-12" db="EMBL/GenBank/DDBJ databases">
        <title>Draft genome sequence of Labilibaculum sp. strain 44 isolated from deep waters of Black Sea.</title>
        <authorList>
            <person name="Yadav S."/>
            <person name="Villanueva L."/>
        </authorList>
    </citation>
    <scope>NUCLEOTIDE SEQUENCE [LARGE SCALE GENOMIC DNA]</scope>
    <source>
        <strain evidence="2 5">44</strain>
    </source>
</reference>
<proteinExistence type="predicted"/>
<comment type="caution">
    <text evidence="2">The sequence shown here is derived from an EMBL/GenBank/DDBJ whole genome shotgun (WGS) entry which is preliminary data.</text>
</comment>
<name>A0A7M4D7Z6_9BACT</name>
<dbReference type="Pfam" id="PF04324">
    <property type="entry name" value="Fer2_BFD"/>
    <property type="match status" value="1"/>
</dbReference>
<evidence type="ECO:0000313" key="2">
    <source>
        <dbReference type="EMBL" id="MUP38775.1"/>
    </source>
</evidence>
<dbReference type="Gene3D" id="1.10.10.1100">
    <property type="entry name" value="BFD-like [2Fe-2S]-binding domain"/>
    <property type="match status" value="1"/>
</dbReference>
<gene>
    <name evidence="3" type="ORF">DWB62_013195</name>
    <name evidence="2" type="ORF">GNY23_13195</name>
</gene>
<dbReference type="AlphaFoldDB" id="A0A7M4D7Z6"/>